<keyword evidence="2" id="KW-1185">Reference proteome</keyword>
<name>A0ABW1UK40_9LACO</name>
<comment type="caution">
    <text evidence="1">The sequence shown here is derived from an EMBL/GenBank/DDBJ whole genome shotgun (WGS) entry which is preliminary data.</text>
</comment>
<protein>
    <submittedName>
        <fullName evidence="1">Uncharacterized protein</fullName>
    </submittedName>
</protein>
<sequence>MKPIPKAGIVFKSSLVLSGKAAKDNFTTEPRSPSRLLGRIEPICNRSEGFDEVLLRARGQTIPPFWVVRQCQLIRISWLVQFALFKHLYLFHKQLSVKSTDSVDSSRLVLVHHADCAGVTNSKLVTTNHGRQLRGSPSIGHSLSVGGSAQTTVITLSGWSGALRGEIAVKWVRV</sequence>
<reference evidence="2" key="1">
    <citation type="journal article" date="2019" name="Int. J. Syst. Evol. Microbiol.">
        <title>The Global Catalogue of Microorganisms (GCM) 10K type strain sequencing project: providing services to taxonomists for standard genome sequencing and annotation.</title>
        <authorList>
            <consortium name="The Broad Institute Genomics Platform"/>
            <consortium name="The Broad Institute Genome Sequencing Center for Infectious Disease"/>
            <person name="Wu L."/>
            <person name="Ma J."/>
        </authorList>
    </citation>
    <scope>NUCLEOTIDE SEQUENCE [LARGE SCALE GENOMIC DNA]</scope>
    <source>
        <strain evidence="2">CCM 8897</strain>
    </source>
</reference>
<proteinExistence type="predicted"/>
<organism evidence="1 2">
    <name type="scientific">Lapidilactobacillus achengensis</name>
    <dbReference type="NCBI Taxonomy" id="2486000"/>
    <lineage>
        <taxon>Bacteria</taxon>
        <taxon>Bacillati</taxon>
        <taxon>Bacillota</taxon>
        <taxon>Bacilli</taxon>
        <taxon>Lactobacillales</taxon>
        <taxon>Lactobacillaceae</taxon>
        <taxon>Lapidilactobacillus</taxon>
    </lineage>
</organism>
<dbReference type="EMBL" id="JBHSSM010000004">
    <property type="protein sequence ID" value="MFC6314081.1"/>
    <property type="molecule type" value="Genomic_DNA"/>
</dbReference>
<dbReference type="RefSeq" id="WP_125598905.1">
    <property type="nucleotide sequence ID" value="NZ_JBHSSM010000004.1"/>
</dbReference>
<evidence type="ECO:0000313" key="2">
    <source>
        <dbReference type="Proteomes" id="UP001596310"/>
    </source>
</evidence>
<evidence type="ECO:0000313" key="1">
    <source>
        <dbReference type="EMBL" id="MFC6314081.1"/>
    </source>
</evidence>
<dbReference type="Proteomes" id="UP001596310">
    <property type="component" value="Unassembled WGS sequence"/>
</dbReference>
<gene>
    <name evidence="1" type="ORF">ACFQHW_00660</name>
</gene>
<accession>A0ABW1UK40</accession>